<accession>A0A2V1E7Y5</accession>
<sequence>MPSESANSSPGANYWFANSLPNGLDGMSLTPDATNPRMLRRASEAVIHSSSFHSTATGHRRGSFLNLGSGQSEVFEANPAKDSTSWDHSVAALQLDTSHATLRGQSSSTAAPTAIHKAPLAPKQGLAGAMANARNVHQSPIAGTYALRTPRGKITSIACESCRKRKSKAGNSILCDGVRPKCNTCQTKNLSCVYDVAEDGKTTTQLRAHVRRLAKELDDMKSIVTLLAMAPDRTSAASWASELERNGFAHHTLEEIKKSLQAVTNGSSSQAAQEEGLGTPASENFPQTSQSISASSYDDSSRDESREQSQPTLSFQLPESAMNAAATQFAMGEPNEYSKFSFDCALYRRSKREMLANGWDEAQIFGRNEVDVDTLLLGFMDPQDTQPVPTWSSRMVNKMLPAVAMPTRLASTFLLTKMMRWLIWPSVENMNAMPDWLMPLARTDCSTYDLLVDLIPWPSVRQYLYQNPEEVVVGTFLGHINVTWPYADDACHYWDIELGCTRLAPLFQNHISDINSWTLDAKALELMPQLQGTVPITP</sequence>
<evidence type="ECO:0000259" key="3">
    <source>
        <dbReference type="PROSITE" id="PS50048"/>
    </source>
</evidence>
<dbReference type="GO" id="GO:0000981">
    <property type="term" value="F:DNA-binding transcription factor activity, RNA polymerase II-specific"/>
    <property type="evidence" value="ECO:0007669"/>
    <property type="project" value="InterPro"/>
</dbReference>
<dbReference type="GO" id="GO:0008270">
    <property type="term" value="F:zinc ion binding"/>
    <property type="evidence" value="ECO:0007669"/>
    <property type="project" value="InterPro"/>
</dbReference>
<organism evidence="4 5">
    <name type="scientific">Periconia macrospinosa</name>
    <dbReference type="NCBI Taxonomy" id="97972"/>
    <lineage>
        <taxon>Eukaryota</taxon>
        <taxon>Fungi</taxon>
        <taxon>Dikarya</taxon>
        <taxon>Ascomycota</taxon>
        <taxon>Pezizomycotina</taxon>
        <taxon>Dothideomycetes</taxon>
        <taxon>Pleosporomycetidae</taxon>
        <taxon>Pleosporales</taxon>
        <taxon>Massarineae</taxon>
        <taxon>Periconiaceae</taxon>
        <taxon>Periconia</taxon>
    </lineage>
</organism>
<feature type="compositionally biased region" description="Polar residues" evidence="2">
    <location>
        <begin position="261"/>
        <end position="272"/>
    </location>
</feature>
<dbReference type="InterPro" id="IPR021833">
    <property type="entry name" value="DUF3425"/>
</dbReference>
<proteinExistence type="predicted"/>
<dbReference type="PROSITE" id="PS50048">
    <property type="entry name" value="ZN2_CY6_FUNGAL_2"/>
    <property type="match status" value="1"/>
</dbReference>
<keyword evidence="5" id="KW-1185">Reference proteome</keyword>
<dbReference type="STRING" id="97972.A0A2V1E7Y5"/>
<dbReference type="Pfam" id="PF00172">
    <property type="entry name" value="Zn_clus"/>
    <property type="match status" value="1"/>
</dbReference>
<dbReference type="InterPro" id="IPR001138">
    <property type="entry name" value="Zn2Cys6_DnaBD"/>
</dbReference>
<evidence type="ECO:0000256" key="2">
    <source>
        <dbReference type="SAM" id="MobiDB-lite"/>
    </source>
</evidence>
<dbReference type="InterPro" id="IPR036864">
    <property type="entry name" value="Zn2-C6_fun-type_DNA-bd_sf"/>
</dbReference>
<dbReference type="OrthoDB" id="4161589at2759"/>
<dbReference type="PANTHER" id="PTHR37012">
    <property type="entry name" value="B-ZIP TRANSCRIPTION FACTOR (EUROFUNG)-RELATED"/>
    <property type="match status" value="1"/>
</dbReference>
<feature type="region of interest" description="Disordered" evidence="2">
    <location>
        <begin position="261"/>
        <end position="318"/>
    </location>
</feature>
<dbReference type="Proteomes" id="UP000244855">
    <property type="component" value="Unassembled WGS sequence"/>
</dbReference>
<gene>
    <name evidence="4" type="ORF">DM02DRAFT_515101</name>
</gene>
<evidence type="ECO:0000313" key="4">
    <source>
        <dbReference type="EMBL" id="PVI06189.1"/>
    </source>
</evidence>
<dbReference type="SUPFAM" id="SSF57701">
    <property type="entry name" value="Zn2/Cys6 DNA-binding domain"/>
    <property type="match status" value="1"/>
</dbReference>
<feature type="compositionally biased region" description="Low complexity" evidence="2">
    <location>
        <begin position="289"/>
        <end position="298"/>
    </location>
</feature>
<protein>
    <recommendedName>
        <fullName evidence="3">Zn(2)-C6 fungal-type domain-containing protein</fullName>
    </recommendedName>
</protein>
<evidence type="ECO:0000256" key="1">
    <source>
        <dbReference type="ARBA" id="ARBA00023242"/>
    </source>
</evidence>
<evidence type="ECO:0000313" key="5">
    <source>
        <dbReference type="Proteomes" id="UP000244855"/>
    </source>
</evidence>
<dbReference type="EMBL" id="KZ805310">
    <property type="protein sequence ID" value="PVI06189.1"/>
    <property type="molecule type" value="Genomic_DNA"/>
</dbReference>
<name>A0A2V1E7Y5_9PLEO</name>
<dbReference type="CDD" id="cd00067">
    <property type="entry name" value="GAL4"/>
    <property type="match status" value="1"/>
</dbReference>
<dbReference type="Pfam" id="PF11905">
    <property type="entry name" value="DUF3425"/>
    <property type="match status" value="1"/>
</dbReference>
<reference evidence="4 5" key="1">
    <citation type="journal article" date="2018" name="Sci. Rep.">
        <title>Comparative genomics provides insights into the lifestyle and reveals functional heterogeneity of dark septate endophytic fungi.</title>
        <authorList>
            <person name="Knapp D.G."/>
            <person name="Nemeth J.B."/>
            <person name="Barry K."/>
            <person name="Hainaut M."/>
            <person name="Henrissat B."/>
            <person name="Johnson J."/>
            <person name="Kuo A."/>
            <person name="Lim J.H.P."/>
            <person name="Lipzen A."/>
            <person name="Nolan M."/>
            <person name="Ohm R.A."/>
            <person name="Tamas L."/>
            <person name="Grigoriev I.V."/>
            <person name="Spatafora J.W."/>
            <person name="Nagy L.G."/>
            <person name="Kovacs G.M."/>
        </authorList>
    </citation>
    <scope>NUCLEOTIDE SEQUENCE [LARGE SCALE GENOMIC DNA]</scope>
    <source>
        <strain evidence="4 5">DSE2036</strain>
    </source>
</reference>
<dbReference type="SMART" id="SM00066">
    <property type="entry name" value="GAL4"/>
    <property type="match status" value="1"/>
</dbReference>
<dbReference type="Gene3D" id="4.10.240.10">
    <property type="entry name" value="Zn(2)-C6 fungal-type DNA-binding domain"/>
    <property type="match status" value="1"/>
</dbReference>
<dbReference type="PANTHER" id="PTHR37012:SF2">
    <property type="entry name" value="BZIP DOMAIN-CONTAINING PROTEIN-RELATED"/>
    <property type="match status" value="1"/>
</dbReference>
<dbReference type="AlphaFoldDB" id="A0A2V1E7Y5"/>
<keyword evidence="1" id="KW-0539">Nucleus</keyword>
<feature type="domain" description="Zn(2)-C6 fungal-type" evidence="3">
    <location>
        <begin position="158"/>
        <end position="194"/>
    </location>
</feature>